<accession>A0AAD9W4E6</accession>
<sequence>MLRKQNEGTKEASPPQLNYQYYGNAAYGSCMAHFGCEPYPERAGRLSPNCPTQFIFSRERVEALGLRGSCLYQPTEKELAEHAAQWELFEAGVDLKQGLMNILFTDGDGWVHAENWEAMKEASDELLKKWLATEGDMDLETARQLWPCDC</sequence>
<comment type="caution">
    <text evidence="1">The sequence shown here is derived from an EMBL/GenBank/DDBJ whole genome shotgun (WGS) entry which is preliminary data.</text>
</comment>
<organism evidence="1 2">
    <name type="scientific">Phomopsis amygdali</name>
    <name type="common">Fusicoccum amygdali</name>
    <dbReference type="NCBI Taxonomy" id="1214568"/>
    <lineage>
        <taxon>Eukaryota</taxon>
        <taxon>Fungi</taxon>
        <taxon>Dikarya</taxon>
        <taxon>Ascomycota</taxon>
        <taxon>Pezizomycotina</taxon>
        <taxon>Sordariomycetes</taxon>
        <taxon>Sordariomycetidae</taxon>
        <taxon>Diaporthales</taxon>
        <taxon>Diaporthaceae</taxon>
        <taxon>Diaporthe</taxon>
    </lineage>
</organism>
<keyword evidence="2" id="KW-1185">Reference proteome</keyword>
<evidence type="ECO:0000313" key="1">
    <source>
        <dbReference type="EMBL" id="KAK2605557.1"/>
    </source>
</evidence>
<reference evidence="1" key="1">
    <citation type="submission" date="2023-06" db="EMBL/GenBank/DDBJ databases">
        <authorList>
            <person name="Noh H."/>
        </authorList>
    </citation>
    <scope>NUCLEOTIDE SEQUENCE</scope>
    <source>
        <strain evidence="1">DUCC20226</strain>
    </source>
</reference>
<gene>
    <name evidence="1" type="ORF">N8I77_008386</name>
</gene>
<dbReference type="AlphaFoldDB" id="A0AAD9W4E6"/>
<protein>
    <submittedName>
        <fullName evidence="1">Uncharacterized protein</fullName>
    </submittedName>
</protein>
<name>A0AAD9W4E6_PHOAM</name>
<proteinExistence type="predicted"/>
<dbReference type="EMBL" id="JAUJFL010000004">
    <property type="protein sequence ID" value="KAK2605557.1"/>
    <property type="molecule type" value="Genomic_DNA"/>
</dbReference>
<evidence type="ECO:0000313" key="2">
    <source>
        <dbReference type="Proteomes" id="UP001265746"/>
    </source>
</evidence>
<dbReference type="Proteomes" id="UP001265746">
    <property type="component" value="Unassembled WGS sequence"/>
</dbReference>